<dbReference type="InterPro" id="IPR045179">
    <property type="entry name" value="YgfZ/GcvT"/>
</dbReference>
<dbReference type="Proteomes" id="UP000017842">
    <property type="component" value="Unassembled WGS sequence"/>
</dbReference>
<dbReference type="Pfam" id="PF01571">
    <property type="entry name" value="GCV_T"/>
    <property type="match status" value="1"/>
</dbReference>
<reference evidence="2 3" key="1">
    <citation type="journal article" date="2013" name="Genome Announc.">
        <title>Draft Genome Sequence of the Methanotrophic Gammaproteobacterium Methyloglobulus morosus DSM 22980 Strain KoM1.</title>
        <authorList>
            <person name="Poehlein A."/>
            <person name="Deutzmann J.S."/>
            <person name="Daniel R."/>
            <person name="Simeonova D.D."/>
        </authorList>
    </citation>
    <scope>NUCLEOTIDE SEQUENCE [LARGE SCALE GENOMIC DNA]</scope>
    <source>
        <strain evidence="2 3">KoM1</strain>
    </source>
</reference>
<dbReference type="Gene3D" id="3.30.70.1630">
    <property type="match status" value="1"/>
</dbReference>
<dbReference type="PANTHER" id="PTHR22602">
    <property type="entry name" value="TRANSFERASE CAF17, MITOCHONDRIAL-RELATED"/>
    <property type="match status" value="1"/>
</dbReference>
<dbReference type="RefSeq" id="WP_023493547.1">
    <property type="nucleotide sequence ID" value="NZ_AYLO01000018.1"/>
</dbReference>
<dbReference type="PANTHER" id="PTHR22602:SF0">
    <property type="entry name" value="TRANSFERASE CAF17, MITOCHONDRIAL-RELATED"/>
    <property type="match status" value="1"/>
</dbReference>
<sequence length="320" mass="34687">MAVVQGMQLENPVQYEDIMAELSGYGLIEVTGDDALSFLSGLSTSDVKLVSPSYSQFSAICDTKGRVLASFLIFKRYDAYYLFLPADMVEPVIRKLKLHVLRAKVSINDHGENLKLMGLSGTGTTQLLSQALAMPIQEDSFGITSQSGDCTVIPLPGETQPRWLVVGSNDAMDVLCEKLLPDVALIDKDEWAYLDAISGVPFIVPATAGEYLPQMLNLESLGGLSFTKGCYPGQEVIARLHYRGKLKRKLYIAHTDSQPLPDAGTPLYHADNPNCIGHVLSAARHSTGQVALQAVIEIEQQSQGEVILASPTGSRLIFTA</sequence>
<proteinExistence type="predicted"/>
<dbReference type="Gene3D" id="2.40.30.160">
    <property type="match status" value="1"/>
</dbReference>
<accession>V5C9R7</accession>
<organism evidence="2 3">
    <name type="scientific">Methyloglobulus morosus KoM1</name>
    <dbReference type="NCBI Taxonomy" id="1116472"/>
    <lineage>
        <taxon>Bacteria</taxon>
        <taxon>Pseudomonadati</taxon>
        <taxon>Pseudomonadota</taxon>
        <taxon>Gammaproteobacteria</taxon>
        <taxon>Methylococcales</taxon>
        <taxon>Methylococcaceae</taxon>
        <taxon>Methyloglobulus</taxon>
    </lineage>
</organism>
<dbReference type="GO" id="GO:0016226">
    <property type="term" value="P:iron-sulfur cluster assembly"/>
    <property type="evidence" value="ECO:0007669"/>
    <property type="project" value="TreeGrafter"/>
</dbReference>
<keyword evidence="3" id="KW-1185">Reference proteome</keyword>
<dbReference type="AlphaFoldDB" id="V5C9R7"/>
<dbReference type="Gene3D" id="3.30.70.1400">
    <property type="entry name" value="Aminomethyltransferase beta-barrel domains"/>
    <property type="match status" value="1"/>
</dbReference>
<dbReference type="SUPFAM" id="SSF103025">
    <property type="entry name" value="Folate-binding domain"/>
    <property type="match status" value="1"/>
</dbReference>
<dbReference type="InterPro" id="IPR017703">
    <property type="entry name" value="YgfZ/GCV_T_CS"/>
</dbReference>
<dbReference type="InterPro" id="IPR006222">
    <property type="entry name" value="GCVT_N"/>
</dbReference>
<feature type="domain" description="GCVT N-terminal" evidence="1">
    <location>
        <begin position="19"/>
        <end position="142"/>
    </location>
</feature>
<dbReference type="OrthoDB" id="9796287at2"/>
<name>V5C9R7_9GAMM</name>
<gene>
    <name evidence="2" type="primary">ygfZ</name>
    <name evidence="2" type="ORF">MGMO_18c00410</name>
</gene>
<evidence type="ECO:0000313" key="3">
    <source>
        <dbReference type="Proteomes" id="UP000017842"/>
    </source>
</evidence>
<dbReference type="STRING" id="1116472.MGMO_18c00410"/>
<dbReference type="PIRSF" id="PIRSF006487">
    <property type="entry name" value="GcvT"/>
    <property type="match status" value="1"/>
</dbReference>
<dbReference type="SUPFAM" id="SSF101790">
    <property type="entry name" value="Aminomethyltransferase beta-barrel domain"/>
    <property type="match status" value="1"/>
</dbReference>
<dbReference type="NCBIfam" id="TIGR03317">
    <property type="entry name" value="ygfZ_signature"/>
    <property type="match status" value="1"/>
</dbReference>
<dbReference type="eggNOG" id="COG0354">
    <property type="taxonomic scope" value="Bacteria"/>
</dbReference>
<evidence type="ECO:0000259" key="1">
    <source>
        <dbReference type="Pfam" id="PF01571"/>
    </source>
</evidence>
<dbReference type="PATRIC" id="fig|1116472.3.peg.654"/>
<dbReference type="EMBL" id="AYLO01000018">
    <property type="protein sequence ID" value="ESS73533.1"/>
    <property type="molecule type" value="Genomic_DNA"/>
</dbReference>
<comment type="caution">
    <text evidence="2">The sequence shown here is derived from an EMBL/GenBank/DDBJ whole genome shotgun (WGS) entry which is preliminary data.</text>
</comment>
<evidence type="ECO:0000313" key="2">
    <source>
        <dbReference type="EMBL" id="ESS73533.1"/>
    </source>
</evidence>
<protein>
    <submittedName>
        <fullName evidence="2">tRNA-modifying protein YgfZ</fullName>
    </submittedName>
</protein>
<dbReference type="InterPro" id="IPR029043">
    <property type="entry name" value="GcvT/YgfZ_C"/>
</dbReference>